<dbReference type="AlphaFoldDB" id="A0A3N1UP79"/>
<dbReference type="OrthoDB" id="5512031at2"/>
<accession>A0A3N1UP79</accession>
<keyword evidence="2" id="KW-1185">Reference proteome</keyword>
<evidence type="ECO:0000313" key="1">
    <source>
        <dbReference type="EMBL" id="ROQ91209.1"/>
    </source>
</evidence>
<evidence type="ECO:0008006" key="3">
    <source>
        <dbReference type="Google" id="ProtNLM"/>
    </source>
</evidence>
<comment type="caution">
    <text evidence="1">The sequence shown here is derived from an EMBL/GenBank/DDBJ whole genome shotgun (WGS) entry which is preliminary data.</text>
</comment>
<dbReference type="EMBL" id="RJVA01000013">
    <property type="protein sequence ID" value="ROQ91209.1"/>
    <property type="molecule type" value="Genomic_DNA"/>
</dbReference>
<name>A0A3N1UP79_9BACT</name>
<organism evidence="1 2">
    <name type="scientific">Desulfosoma caldarium</name>
    <dbReference type="NCBI Taxonomy" id="610254"/>
    <lineage>
        <taxon>Bacteria</taxon>
        <taxon>Pseudomonadati</taxon>
        <taxon>Thermodesulfobacteriota</taxon>
        <taxon>Syntrophobacteria</taxon>
        <taxon>Syntrophobacterales</taxon>
        <taxon>Syntrophobacteraceae</taxon>
        <taxon>Desulfosoma</taxon>
    </lineage>
</organism>
<proteinExistence type="predicted"/>
<gene>
    <name evidence="1" type="ORF">EDC27_2494</name>
</gene>
<protein>
    <recommendedName>
        <fullName evidence="3">4Fe-4S ferredoxin-type domain-containing protein</fullName>
    </recommendedName>
</protein>
<sequence length="134" mass="15450">MKKHAIWGIDVAMSMARSKRPVPKHIIVCPFCEMGQPIPTDFDAIHRCQCGACFKVCGHHAMEDSMSDIAEELWEEDELDFIRSVPMDFCNVVVERDFDRLLDLKQTADPNEISRFCKYDVGSPLSLIWVKRLF</sequence>
<dbReference type="Proteomes" id="UP000276223">
    <property type="component" value="Unassembled WGS sequence"/>
</dbReference>
<evidence type="ECO:0000313" key="2">
    <source>
        <dbReference type="Proteomes" id="UP000276223"/>
    </source>
</evidence>
<dbReference type="RefSeq" id="WP_123290917.1">
    <property type="nucleotide sequence ID" value="NZ_RJVA01000013.1"/>
</dbReference>
<reference evidence="1 2" key="1">
    <citation type="submission" date="2018-11" db="EMBL/GenBank/DDBJ databases">
        <title>Genomic Encyclopedia of Type Strains, Phase IV (KMG-IV): sequencing the most valuable type-strain genomes for metagenomic binning, comparative biology and taxonomic classification.</title>
        <authorList>
            <person name="Goeker M."/>
        </authorList>
    </citation>
    <scope>NUCLEOTIDE SEQUENCE [LARGE SCALE GENOMIC DNA]</scope>
    <source>
        <strain evidence="1 2">DSM 22027</strain>
    </source>
</reference>